<dbReference type="AlphaFoldDB" id="A0A8C5MG38"/>
<evidence type="ECO:0000256" key="6">
    <source>
        <dbReference type="ARBA" id="ARBA00022989"/>
    </source>
</evidence>
<dbReference type="Proteomes" id="UP000694569">
    <property type="component" value="Unplaced"/>
</dbReference>
<accession>A0A8C5MG38</accession>
<dbReference type="SUPFAM" id="SSF81321">
    <property type="entry name" value="Family A G protein-coupled receptor-like"/>
    <property type="match status" value="1"/>
</dbReference>
<evidence type="ECO:0000256" key="3">
    <source>
        <dbReference type="ARBA" id="ARBA00022606"/>
    </source>
</evidence>
<evidence type="ECO:0000256" key="13">
    <source>
        <dbReference type="RuleBase" id="RU000688"/>
    </source>
</evidence>
<dbReference type="GO" id="GO:0004984">
    <property type="term" value="F:olfactory receptor activity"/>
    <property type="evidence" value="ECO:0007669"/>
    <property type="project" value="InterPro"/>
</dbReference>
<reference evidence="16" key="1">
    <citation type="submission" date="2025-08" db="UniProtKB">
        <authorList>
            <consortium name="Ensembl"/>
        </authorList>
    </citation>
    <scope>IDENTIFICATION</scope>
</reference>
<evidence type="ECO:0000256" key="1">
    <source>
        <dbReference type="ARBA" id="ARBA00004651"/>
    </source>
</evidence>
<evidence type="ECO:0000256" key="10">
    <source>
        <dbReference type="ARBA" id="ARBA00023170"/>
    </source>
</evidence>
<comment type="similarity">
    <text evidence="13">Belongs to the G-protein coupled receptor 1 family.</text>
</comment>
<evidence type="ECO:0000256" key="5">
    <source>
        <dbReference type="ARBA" id="ARBA00022725"/>
    </source>
</evidence>
<name>A0A8C5MG38_9ANUR</name>
<evidence type="ECO:0000313" key="16">
    <source>
        <dbReference type="Ensembl" id="ENSLLEP00000013815.1"/>
    </source>
</evidence>
<dbReference type="PRINTS" id="PR00237">
    <property type="entry name" value="GPCRRHODOPSN"/>
</dbReference>
<sequence length="306" mass="35300">MEEANATHYSDFVLQGFYHLEAYRISLFILFLSTYIFTLSGNMLIIVVVCCQVKLHTPMYFFISNLSFLEMWYVSTTVPKLLTLMVATNHRISFHWCFAQLYMFHGLGMTECALLAIMAFDRYVAICKPLRYSTIMNRTTCQLLASLCWLYGFTSSTIPLIYTLKLPLCGPRHINHYFCDLAPLLGLSCTDTHFNDLINSCVIGFATMFNLSFIILMYINIIYSVIKIKSNIGRKKAFSTCSSHITVVLMIYSTAFSVYGSPKHVRSYDMFFALMYMVVTPLLNPFIYCLRNKDVKRALRKSINRN</sequence>
<dbReference type="Ensembl" id="ENSLLET00000014348.1">
    <property type="protein sequence ID" value="ENSLLEP00000013815.1"/>
    <property type="gene ID" value="ENSLLEG00000008739.1"/>
</dbReference>
<dbReference type="InterPro" id="IPR017452">
    <property type="entry name" value="GPCR_Rhodpsn_7TM"/>
</dbReference>
<keyword evidence="7 13" id="KW-0297">G-protein coupled receptor</keyword>
<evidence type="ECO:0000256" key="8">
    <source>
        <dbReference type="ARBA" id="ARBA00023136"/>
    </source>
</evidence>
<keyword evidence="12 13" id="KW-0807">Transducer</keyword>
<dbReference type="InterPro" id="IPR050939">
    <property type="entry name" value="Olfactory_GPCR1"/>
</dbReference>
<keyword evidence="5 14" id="KW-0552">Olfaction</keyword>
<keyword evidence="4 13" id="KW-0812">Transmembrane</keyword>
<dbReference type="FunFam" id="1.20.1070.10:FF:000001">
    <property type="entry name" value="Olfactory receptor"/>
    <property type="match status" value="1"/>
</dbReference>
<evidence type="ECO:0000256" key="9">
    <source>
        <dbReference type="ARBA" id="ARBA00023157"/>
    </source>
</evidence>
<evidence type="ECO:0000256" key="4">
    <source>
        <dbReference type="ARBA" id="ARBA00022692"/>
    </source>
</evidence>
<protein>
    <recommendedName>
        <fullName evidence="14">Olfactory receptor</fullName>
    </recommendedName>
</protein>
<feature type="transmembrane region" description="Helical" evidence="14">
    <location>
        <begin position="25"/>
        <end position="48"/>
    </location>
</feature>
<dbReference type="PROSITE" id="PS00237">
    <property type="entry name" value="G_PROTEIN_RECEP_F1_1"/>
    <property type="match status" value="1"/>
</dbReference>
<comment type="subcellular location">
    <subcellularLocation>
        <location evidence="1 14">Cell membrane</location>
        <topology evidence="1 14">Multi-pass membrane protein</topology>
    </subcellularLocation>
</comment>
<dbReference type="InterPro" id="IPR000725">
    <property type="entry name" value="Olfact_rcpt"/>
</dbReference>
<keyword evidence="11" id="KW-0325">Glycoprotein</keyword>
<dbReference type="Pfam" id="PF13853">
    <property type="entry name" value="7tm_4"/>
    <property type="match status" value="1"/>
</dbReference>
<feature type="transmembrane region" description="Helical" evidence="14">
    <location>
        <begin position="202"/>
        <end position="226"/>
    </location>
</feature>
<feature type="transmembrane region" description="Helical" evidence="14">
    <location>
        <begin position="238"/>
        <end position="259"/>
    </location>
</feature>
<dbReference type="Gene3D" id="1.20.1070.10">
    <property type="entry name" value="Rhodopsin 7-helix transmembrane proteins"/>
    <property type="match status" value="1"/>
</dbReference>
<dbReference type="GeneTree" id="ENSGT01140000282520"/>
<dbReference type="OrthoDB" id="9615015at2759"/>
<keyword evidence="8 14" id="KW-0472">Membrane</keyword>
<evidence type="ECO:0000256" key="14">
    <source>
        <dbReference type="RuleBase" id="RU363047"/>
    </source>
</evidence>
<keyword evidence="10 13" id="KW-0675">Receptor</keyword>
<organism evidence="16 17">
    <name type="scientific">Leptobrachium leishanense</name>
    <name type="common">Leishan spiny toad</name>
    <dbReference type="NCBI Taxonomy" id="445787"/>
    <lineage>
        <taxon>Eukaryota</taxon>
        <taxon>Metazoa</taxon>
        <taxon>Chordata</taxon>
        <taxon>Craniata</taxon>
        <taxon>Vertebrata</taxon>
        <taxon>Euteleostomi</taxon>
        <taxon>Amphibia</taxon>
        <taxon>Batrachia</taxon>
        <taxon>Anura</taxon>
        <taxon>Pelobatoidea</taxon>
        <taxon>Megophryidae</taxon>
        <taxon>Leptobrachium</taxon>
    </lineage>
</organism>
<keyword evidence="6 14" id="KW-1133">Transmembrane helix</keyword>
<feature type="transmembrane region" description="Helical" evidence="14">
    <location>
        <begin position="271"/>
        <end position="290"/>
    </location>
</feature>
<evidence type="ECO:0000256" key="12">
    <source>
        <dbReference type="ARBA" id="ARBA00023224"/>
    </source>
</evidence>
<dbReference type="GO" id="GO:0005886">
    <property type="term" value="C:plasma membrane"/>
    <property type="evidence" value="ECO:0007669"/>
    <property type="project" value="UniProtKB-SubCell"/>
</dbReference>
<proteinExistence type="inferred from homology"/>
<feature type="transmembrane region" description="Helical" evidence="14">
    <location>
        <begin position="60"/>
        <end position="82"/>
    </location>
</feature>
<dbReference type="PRINTS" id="PR00245">
    <property type="entry name" value="OLFACTORYR"/>
</dbReference>
<keyword evidence="3 14" id="KW-0716">Sensory transduction</keyword>
<dbReference type="CDD" id="cd13954">
    <property type="entry name" value="7tmA_OR"/>
    <property type="match status" value="1"/>
</dbReference>
<reference evidence="16" key="2">
    <citation type="submission" date="2025-09" db="UniProtKB">
        <authorList>
            <consortium name="Ensembl"/>
        </authorList>
    </citation>
    <scope>IDENTIFICATION</scope>
</reference>
<dbReference type="GO" id="GO:0004930">
    <property type="term" value="F:G protein-coupled receptor activity"/>
    <property type="evidence" value="ECO:0007669"/>
    <property type="project" value="UniProtKB-KW"/>
</dbReference>
<evidence type="ECO:0000256" key="7">
    <source>
        <dbReference type="ARBA" id="ARBA00023040"/>
    </source>
</evidence>
<dbReference type="PROSITE" id="PS50262">
    <property type="entry name" value="G_PROTEIN_RECEP_F1_2"/>
    <property type="match status" value="1"/>
</dbReference>
<keyword evidence="17" id="KW-1185">Reference proteome</keyword>
<feature type="domain" description="G-protein coupled receptors family 1 profile" evidence="15">
    <location>
        <begin position="41"/>
        <end position="288"/>
    </location>
</feature>
<dbReference type="PANTHER" id="PTHR24242">
    <property type="entry name" value="G-PROTEIN COUPLED RECEPTOR"/>
    <property type="match status" value="1"/>
</dbReference>
<keyword evidence="2 14" id="KW-1003">Cell membrane</keyword>
<dbReference type="PANTHER" id="PTHR24242:SF410">
    <property type="entry name" value="OLFACTORY RECEPTOR"/>
    <property type="match status" value="1"/>
</dbReference>
<feature type="transmembrane region" description="Helical" evidence="14">
    <location>
        <begin position="102"/>
        <end position="120"/>
    </location>
</feature>
<dbReference type="InterPro" id="IPR000276">
    <property type="entry name" value="GPCR_Rhodpsn"/>
</dbReference>
<evidence type="ECO:0000313" key="17">
    <source>
        <dbReference type="Proteomes" id="UP000694569"/>
    </source>
</evidence>
<evidence type="ECO:0000256" key="11">
    <source>
        <dbReference type="ARBA" id="ARBA00023180"/>
    </source>
</evidence>
<feature type="transmembrane region" description="Helical" evidence="14">
    <location>
        <begin position="141"/>
        <end position="162"/>
    </location>
</feature>
<keyword evidence="9" id="KW-1015">Disulfide bond</keyword>
<evidence type="ECO:0000256" key="2">
    <source>
        <dbReference type="ARBA" id="ARBA00022475"/>
    </source>
</evidence>
<evidence type="ECO:0000259" key="15">
    <source>
        <dbReference type="PROSITE" id="PS50262"/>
    </source>
</evidence>